<accession>Q38FY0</accession>
<protein>
    <submittedName>
        <fullName evidence="2">Uncharacterized protein</fullName>
    </submittedName>
</protein>
<keyword evidence="1" id="KW-0472">Membrane</keyword>
<dbReference type="PaxDb" id="5691-EAN76290"/>
<sequence>MHTSMLYKYLCLRIRICVTGLYIFVLVVVRVGDFSLLFLLIYLSSKLPVTADIISIISHEETKEKGVKVGFPIVIYIYIFRINFRVCLHVHALVCRCHFVGFPSAVLSCLILLVSSSAQCA</sequence>
<dbReference type="Proteomes" id="UP000008524">
    <property type="component" value="Chromosome 9"/>
</dbReference>
<dbReference type="EMBL" id="CM000207">
    <property type="protein sequence ID" value="EAN76290.1"/>
    <property type="molecule type" value="Genomic_DNA"/>
</dbReference>
<reference evidence="2 3" key="1">
    <citation type="journal article" date="2005" name="Science">
        <title>Comparative genomics of trypanosomatid parasitic protozoa.</title>
        <authorList>
            <person name="El-Sayed N.M."/>
            <person name="Myler P.J."/>
            <person name="Blandin G."/>
            <person name="Berriman M."/>
            <person name="Crabtree J."/>
            <person name="Aggarwal G."/>
            <person name="Caler E."/>
            <person name="Renauld H."/>
            <person name="Worthey E.A."/>
            <person name="Hertz-Fowler C."/>
            <person name="Ghedin E."/>
            <person name="Peacock C."/>
            <person name="Bartholomeu D.C."/>
            <person name="Haas B.J."/>
            <person name="Tran A.N."/>
            <person name="Wortman J.R."/>
            <person name="Alsmark U.C."/>
            <person name="Angiuoli S."/>
            <person name="Anupama A."/>
            <person name="Badger J."/>
            <person name="Bringaud F."/>
            <person name="Cadag E."/>
            <person name="Carlton J.M."/>
            <person name="Cerqueira G.C."/>
            <person name="Creasy T."/>
            <person name="Delcher A.L."/>
            <person name="Djikeng A."/>
            <person name="Embley T.M."/>
            <person name="Hauser C."/>
            <person name="Ivens A.C."/>
            <person name="Kummerfeld S.K."/>
            <person name="Pereira-Leal J.B."/>
            <person name="Nilsson D."/>
            <person name="Peterson J."/>
            <person name="Salzberg S.L."/>
            <person name="Shallom J."/>
            <person name="Silva J.C."/>
            <person name="Sundaram J."/>
            <person name="Westenberger S."/>
            <person name="White O."/>
            <person name="Melville S.E."/>
            <person name="Donelson J.E."/>
            <person name="Andersson B."/>
            <person name="Stuart K.D."/>
            <person name="Hall N."/>
        </authorList>
    </citation>
    <scope>NUCLEOTIDE SEQUENCE [LARGE SCALE GENOMIC DNA]</scope>
    <source>
        <strain evidence="2 3">927/4 GUTat10.1</strain>
    </source>
</reference>
<proteinExistence type="predicted"/>
<dbReference type="InParanoid" id="Q38FY0"/>
<keyword evidence="1" id="KW-1133">Transmembrane helix</keyword>
<feature type="transmembrane region" description="Helical" evidence="1">
    <location>
        <begin position="100"/>
        <end position="118"/>
    </location>
</feature>
<dbReference type="KEGG" id="tbr:Tb09.160.0590"/>
<gene>
    <name evidence="2" type="ORF">Tb09.160.0590</name>
</gene>
<keyword evidence="1" id="KW-0812">Transmembrane</keyword>
<evidence type="ECO:0000313" key="2">
    <source>
        <dbReference type="EMBL" id="EAN76290.1"/>
    </source>
</evidence>
<feature type="transmembrane region" description="Helical" evidence="1">
    <location>
        <begin position="69"/>
        <end position="88"/>
    </location>
</feature>
<name>Q38FY0_TRYB2</name>
<evidence type="ECO:0000256" key="1">
    <source>
        <dbReference type="SAM" id="Phobius"/>
    </source>
</evidence>
<evidence type="ECO:0000313" key="3">
    <source>
        <dbReference type="Proteomes" id="UP000008524"/>
    </source>
</evidence>
<dbReference type="AlphaFoldDB" id="Q38FY0"/>
<dbReference type="GeneID" id="3660216"/>
<reference evidence="2 3" key="2">
    <citation type="journal article" date="2005" name="Science">
        <title>The genome of the African trypanosome Trypanosoma brucei.</title>
        <authorList>
            <person name="Berriman M."/>
            <person name="Ghedin E."/>
            <person name="Hertz-Fowler C."/>
            <person name="Blandin G."/>
            <person name="Renauld H."/>
            <person name="Bartholomeu D.C."/>
            <person name="Lennard N.J."/>
            <person name="Caler E."/>
            <person name="Hamlin N.E."/>
            <person name="Haas B."/>
            <person name="Bohme U."/>
            <person name="Hannick L."/>
            <person name="Aslett M.A."/>
            <person name="Shallom J."/>
            <person name="Marcello L."/>
            <person name="Hou L."/>
            <person name="Wickstead B."/>
            <person name="Alsmark U.C."/>
            <person name="Arrowsmith C."/>
            <person name="Atkin R.J."/>
            <person name="Barron A.J."/>
            <person name="Bringaud F."/>
            <person name="Brooks K."/>
            <person name="Carrington M."/>
            <person name="Cherevach I."/>
            <person name="Chillingworth T.J."/>
            <person name="Churcher C."/>
            <person name="Clark L.N."/>
            <person name="Corton C.H."/>
            <person name="Cronin A."/>
            <person name="Davies R.M."/>
            <person name="Doggett J."/>
            <person name="Djikeng A."/>
            <person name="Feldblyum T."/>
            <person name="Field M.C."/>
            <person name="Fraser A."/>
            <person name="Goodhead I."/>
            <person name="Hance Z."/>
            <person name="Harper D."/>
            <person name="Harris B.R."/>
            <person name="Hauser H."/>
            <person name="Hostetler J."/>
            <person name="Ivens A."/>
            <person name="Jagels K."/>
            <person name="Johnson D."/>
            <person name="Johnson J."/>
            <person name="Jones K."/>
            <person name="Kerhornou A.X."/>
            <person name="Koo H."/>
            <person name="Larke N."/>
            <person name="Landfear S."/>
            <person name="Larkin C."/>
            <person name="Leech V."/>
            <person name="Line A."/>
            <person name="Lord A."/>
            <person name="Macleod A."/>
            <person name="Mooney P.J."/>
            <person name="Moule S."/>
            <person name="Martin D.M."/>
            <person name="Morgan G.W."/>
            <person name="Mungall K."/>
            <person name="Norbertczak H."/>
            <person name="Ormond D."/>
            <person name="Pai G."/>
            <person name="Peacock C.S."/>
            <person name="Peterson J."/>
            <person name="Quail M.A."/>
            <person name="Rabbinowitsch E."/>
            <person name="Rajandream M.A."/>
            <person name="Reitter C."/>
            <person name="Salzberg S.L."/>
            <person name="Sanders M."/>
            <person name="Schobel S."/>
            <person name="Sharp S."/>
            <person name="Simmonds M."/>
            <person name="Simpson A.J."/>
            <person name="Tallon L."/>
            <person name="Turner C.M."/>
            <person name="Tait A."/>
            <person name="Tivey A.R."/>
            <person name="Van Aken S."/>
            <person name="Walker D."/>
            <person name="Wanless D."/>
            <person name="Wang S."/>
            <person name="White B."/>
            <person name="White O."/>
            <person name="Whitehead S."/>
            <person name="Woodward J."/>
            <person name="Wortman J."/>
            <person name="Adams M.D."/>
            <person name="Embley T.M."/>
            <person name="Gull K."/>
            <person name="Ullu E."/>
            <person name="Barry J.D."/>
            <person name="Fairlamb A.H."/>
            <person name="Opperdoes F."/>
            <person name="Barrell B.G."/>
            <person name="Donelson J.E."/>
            <person name="Hall N."/>
            <person name="Fraser C.M."/>
            <person name="Melville S.E."/>
            <person name="El-Sayed N.M."/>
        </authorList>
    </citation>
    <scope>NUCLEOTIDE SEQUENCE [LARGE SCALE GENOMIC DNA]</scope>
    <source>
        <strain evidence="2 3">927/4 GUTat10.1</strain>
    </source>
</reference>
<feature type="transmembrane region" description="Helical" evidence="1">
    <location>
        <begin position="21"/>
        <end position="43"/>
    </location>
</feature>
<keyword evidence="3" id="KW-1185">Reference proteome</keyword>
<organism evidence="2 3">
    <name type="scientific">Trypanosoma brucei brucei (strain 927/4 GUTat10.1)</name>
    <dbReference type="NCBI Taxonomy" id="185431"/>
    <lineage>
        <taxon>Eukaryota</taxon>
        <taxon>Discoba</taxon>
        <taxon>Euglenozoa</taxon>
        <taxon>Kinetoplastea</taxon>
        <taxon>Metakinetoplastina</taxon>
        <taxon>Trypanosomatida</taxon>
        <taxon>Trypanosomatidae</taxon>
        <taxon>Trypanosoma</taxon>
    </lineage>
</organism>
<dbReference type="RefSeq" id="XP_803456.1">
    <property type="nucleotide sequence ID" value="XM_798363.1"/>
</dbReference>